<feature type="domain" description="RelA/SpoT" evidence="1">
    <location>
        <begin position="42"/>
        <end position="171"/>
    </location>
</feature>
<dbReference type="GO" id="GO:0015969">
    <property type="term" value="P:guanosine tetraphosphate metabolic process"/>
    <property type="evidence" value="ECO:0007669"/>
    <property type="project" value="InterPro"/>
</dbReference>
<dbReference type="SMART" id="SM00954">
    <property type="entry name" value="RelA_SpoT"/>
    <property type="match status" value="1"/>
</dbReference>
<reference evidence="2 3" key="1">
    <citation type="submission" date="2017-01" db="EMBL/GenBank/DDBJ databases">
        <title>Comparative genomic analysis of Brazilian Leptospira santarosai.</title>
        <authorList>
            <person name="Moreno L.Z."/>
            <person name="Miraglia F."/>
            <person name="Kremer F.S."/>
            <person name="Eslabao M.R."/>
            <person name="Lilenbaum W."/>
            <person name="Dellagostin O.A."/>
            <person name="Moreno A.M."/>
        </authorList>
    </citation>
    <scope>NUCLEOTIDE SEQUENCE [LARGE SCALE GENOMIC DNA]</scope>
    <source>
        <strain evidence="2 3">M52/8-19</strain>
    </source>
</reference>
<dbReference type="Pfam" id="PF04607">
    <property type="entry name" value="RelA_SpoT"/>
    <property type="match status" value="1"/>
</dbReference>
<protein>
    <submittedName>
        <fullName evidence="2">RelA/SpoT</fullName>
    </submittedName>
</protein>
<dbReference type="RefSeq" id="WP_004458981.1">
    <property type="nucleotide sequence ID" value="NZ_CP028370.1"/>
</dbReference>
<dbReference type="InterPro" id="IPR043519">
    <property type="entry name" value="NT_sf"/>
</dbReference>
<dbReference type="Proteomes" id="UP000189337">
    <property type="component" value="Unassembled WGS sequence"/>
</dbReference>
<dbReference type="PANTHER" id="PTHR41773:SF1">
    <property type="entry name" value="RELA_SPOT DOMAIN-CONTAINING PROTEIN"/>
    <property type="match status" value="1"/>
</dbReference>
<evidence type="ECO:0000313" key="3">
    <source>
        <dbReference type="Proteomes" id="UP000189337"/>
    </source>
</evidence>
<organism evidence="2 3">
    <name type="scientific">Leptospira santarosai</name>
    <dbReference type="NCBI Taxonomy" id="28183"/>
    <lineage>
        <taxon>Bacteria</taxon>
        <taxon>Pseudomonadati</taxon>
        <taxon>Spirochaetota</taxon>
        <taxon>Spirochaetia</taxon>
        <taxon>Leptospirales</taxon>
        <taxon>Leptospiraceae</taxon>
        <taxon>Leptospira</taxon>
    </lineage>
</organism>
<dbReference type="AlphaFoldDB" id="A0AB73LU79"/>
<dbReference type="CDD" id="cd05399">
    <property type="entry name" value="NT_Rel-Spo_like"/>
    <property type="match status" value="1"/>
</dbReference>
<comment type="caution">
    <text evidence="2">The sequence shown here is derived from an EMBL/GenBank/DDBJ whole genome shotgun (WGS) entry which is preliminary data.</text>
</comment>
<evidence type="ECO:0000259" key="1">
    <source>
        <dbReference type="SMART" id="SM00954"/>
    </source>
</evidence>
<dbReference type="InterPro" id="IPR007685">
    <property type="entry name" value="RelA_SpoT"/>
</dbReference>
<dbReference type="PANTHER" id="PTHR41773">
    <property type="entry name" value="GTP PYROPHOSPHATASE-RELATED"/>
    <property type="match status" value="1"/>
</dbReference>
<dbReference type="SUPFAM" id="SSF81301">
    <property type="entry name" value="Nucleotidyltransferase"/>
    <property type="match status" value="1"/>
</dbReference>
<gene>
    <name evidence="2" type="ORF">BWD14_10880</name>
</gene>
<dbReference type="Gene3D" id="3.30.460.10">
    <property type="entry name" value="Beta Polymerase, domain 2"/>
    <property type="match status" value="1"/>
</dbReference>
<name>A0AB73LU79_9LEPT</name>
<accession>A0AB73LU79</accession>
<sequence length="318" mass="37103">MNETLLRDSFVQQAKSLQAWGDFVTDKITKPFADFIKIPSYARVKNADSFIEKALYRNKGYADPLNEISDKVGTRFVVLLIDHIKEIADFVEEDSIWEASKDRDYEAEIDRNPTLFNYQSVHYVVKNVSPVEYNDIEIPVGISCEIQIRTLLQHAYSEVTHDTIYKPKKRTNNGIARKVARSMALMEAADNTFSEAFREIREMEKEDHQILTLSRNIYESFTSSRYNERLSAYFIDSFLEDIKNYDRDKILSFIQSRSDLQERIMERKDKSLIIGQPLVILLYMLIEQMPNKVKKLWPLTPSELQPLFNDLGIAFDPD</sequence>
<evidence type="ECO:0000313" key="2">
    <source>
        <dbReference type="EMBL" id="ONF92982.1"/>
    </source>
</evidence>
<dbReference type="EMBL" id="MTSU01000008">
    <property type="protein sequence ID" value="ONF92982.1"/>
    <property type="molecule type" value="Genomic_DNA"/>
</dbReference>
<dbReference type="GeneID" id="31609808"/>
<proteinExistence type="predicted"/>